<dbReference type="EMBL" id="BDFE01000008">
    <property type="protein sequence ID" value="GAU07868.1"/>
    <property type="molecule type" value="Genomic_DNA"/>
</dbReference>
<keyword evidence="2" id="KW-0560">Oxidoreductase</keyword>
<dbReference type="Pfam" id="PF07992">
    <property type="entry name" value="Pyr_redox_2"/>
    <property type="match status" value="1"/>
</dbReference>
<dbReference type="InterPro" id="IPR023753">
    <property type="entry name" value="FAD/NAD-binding_dom"/>
</dbReference>
<comment type="caution">
    <text evidence="4">The sequence shown here is derived from an EMBL/GenBank/DDBJ whole genome shotgun (WGS) entry which is preliminary data.</text>
</comment>
<evidence type="ECO:0000256" key="2">
    <source>
        <dbReference type="ARBA" id="ARBA00023002"/>
    </source>
</evidence>
<dbReference type="Gene3D" id="3.50.50.60">
    <property type="entry name" value="FAD/NAD(P)-binding domain"/>
    <property type="match status" value="2"/>
</dbReference>
<gene>
    <name evidence="4" type="ORF">DPF_0567</name>
</gene>
<proteinExistence type="predicted"/>
<dbReference type="PRINTS" id="PR00368">
    <property type="entry name" value="FADPNR"/>
</dbReference>
<dbReference type="InterPro" id="IPR036188">
    <property type="entry name" value="FAD/NAD-bd_sf"/>
</dbReference>
<dbReference type="InterPro" id="IPR050097">
    <property type="entry name" value="Ferredoxin-NADP_redctase_2"/>
</dbReference>
<dbReference type="STRING" id="1592317.DPF_0567"/>
<keyword evidence="5" id="KW-1185">Reference proteome</keyword>
<protein>
    <submittedName>
        <fullName evidence="4">Thioredoxin reductase</fullName>
    </submittedName>
</protein>
<dbReference type="PRINTS" id="PR00469">
    <property type="entry name" value="PNDRDTASEII"/>
</dbReference>
<evidence type="ECO:0000313" key="5">
    <source>
        <dbReference type="Proteomes" id="UP000095200"/>
    </source>
</evidence>
<evidence type="ECO:0000259" key="3">
    <source>
        <dbReference type="Pfam" id="PF07992"/>
    </source>
</evidence>
<accession>A0A194AEW2</accession>
<keyword evidence="1" id="KW-0285">Flavoprotein</keyword>
<sequence length="307" mass="32963">MKHYDAVVIGGGPAGVTAALYLARAGVSLAWIEKLAPGGQVLNTEVIDNYPGFPQGIKGYELADLFAAHLEGYEMDRLHDEVFEVKPEPGNHQIKVGESWIAARTIVVCSGAKWRKLGIEGEERLAGKGISYCALCDGNFFRGQDVACIGGGNTALEESLYLAKIVNKIYLVHRRECFRGDRIYQDKVLAHPKIELVMNSVPRSFEGDDGLTGLVIEDVHTKKSRTLPVSGAFIFIGLEPATGFLPSMLKRDEGGFLVTDMSMATSVPGIFAAGDICAKTCRQVATAVGDGATAAHSASLYLEKLNG</sequence>
<feature type="domain" description="FAD/NAD(P)-binding" evidence="3">
    <location>
        <begin position="4"/>
        <end position="291"/>
    </location>
</feature>
<dbReference type="Proteomes" id="UP000095200">
    <property type="component" value="Unassembled WGS sequence"/>
</dbReference>
<dbReference type="RefSeq" id="WP_069857371.1">
    <property type="nucleotide sequence ID" value="NZ_BDFE01000008.1"/>
</dbReference>
<organism evidence="4 5">
    <name type="scientific">Desulfoplanes formicivorans</name>
    <dbReference type="NCBI Taxonomy" id="1592317"/>
    <lineage>
        <taxon>Bacteria</taxon>
        <taxon>Pseudomonadati</taxon>
        <taxon>Thermodesulfobacteriota</taxon>
        <taxon>Desulfovibrionia</taxon>
        <taxon>Desulfovibrionales</taxon>
        <taxon>Desulfoplanaceae</taxon>
        <taxon>Desulfoplanes</taxon>
    </lineage>
</organism>
<reference evidence="5" key="1">
    <citation type="submission" date="2016-06" db="EMBL/GenBank/DDBJ databases">
        <title>Draft genome sequence of Desulfoplanes formicivorans strain Pf12B.</title>
        <authorList>
            <person name="Watanabe M."/>
            <person name="Kojima H."/>
            <person name="Fukui M."/>
        </authorList>
    </citation>
    <scope>NUCLEOTIDE SEQUENCE [LARGE SCALE GENOMIC DNA]</scope>
    <source>
        <strain evidence="5">Pf12B</strain>
    </source>
</reference>
<dbReference type="AlphaFoldDB" id="A0A194AEW2"/>
<dbReference type="PANTHER" id="PTHR48105">
    <property type="entry name" value="THIOREDOXIN REDUCTASE 1-RELATED-RELATED"/>
    <property type="match status" value="1"/>
</dbReference>
<evidence type="ECO:0000256" key="1">
    <source>
        <dbReference type="ARBA" id="ARBA00022630"/>
    </source>
</evidence>
<evidence type="ECO:0000313" key="4">
    <source>
        <dbReference type="EMBL" id="GAU07868.1"/>
    </source>
</evidence>
<dbReference type="OrthoDB" id="9806179at2"/>
<dbReference type="SUPFAM" id="SSF51905">
    <property type="entry name" value="FAD/NAD(P)-binding domain"/>
    <property type="match status" value="1"/>
</dbReference>
<dbReference type="GO" id="GO:0016491">
    <property type="term" value="F:oxidoreductase activity"/>
    <property type="evidence" value="ECO:0007669"/>
    <property type="project" value="UniProtKB-KW"/>
</dbReference>
<name>A0A194AEW2_9BACT</name>